<evidence type="ECO:0000313" key="2">
    <source>
        <dbReference type="EMBL" id="BES96549.1"/>
    </source>
</evidence>
<name>A0ABN7AWI2_9HEMI</name>
<sequence>MALAPVNAGSFCRRTIAHFCMTGARSQNGRRAEDGNCSWADLRRVDGKSTARGPASVDKVDELLPGGSTAALAPPGPF</sequence>
<reference evidence="2 3" key="1">
    <citation type="submission" date="2023-09" db="EMBL/GenBank/DDBJ databases">
        <title>Nesidiocoris tenuis whole genome shotgun sequence.</title>
        <authorList>
            <person name="Shibata T."/>
            <person name="Shimoda M."/>
            <person name="Kobayashi T."/>
            <person name="Uehara T."/>
        </authorList>
    </citation>
    <scope>NUCLEOTIDE SEQUENCE [LARGE SCALE GENOMIC DNA]</scope>
    <source>
        <strain evidence="2 3">Japan</strain>
    </source>
</reference>
<gene>
    <name evidence="2" type="ORF">NTJ_09360</name>
</gene>
<feature type="region of interest" description="Disordered" evidence="1">
    <location>
        <begin position="48"/>
        <end position="78"/>
    </location>
</feature>
<evidence type="ECO:0000313" key="3">
    <source>
        <dbReference type="Proteomes" id="UP001307889"/>
    </source>
</evidence>
<proteinExistence type="predicted"/>
<organism evidence="2 3">
    <name type="scientific">Nesidiocoris tenuis</name>
    <dbReference type="NCBI Taxonomy" id="355587"/>
    <lineage>
        <taxon>Eukaryota</taxon>
        <taxon>Metazoa</taxon>
        <taxon>Ecdysozoa</taxon>
        <taxon>Arthropoda</taxon>
        <taxon>Hexapoda</taxon>
        <taxon>Insecta</taxon>
        <taxon>Pterygota</taxon>
        <taxon>Neoptera</taxon>
        <taxon>Paraneoptera</taxon>
        <taxon>Hemiptera</taxon>
        <taxon>Heteroptera</taxon>
        <taxon>Panheteroptera</taxon>
        <taxon>Cimicomorpha</taxon>
        <taxon>Miridae</taxon>
        <taxon>Dicyphina</taxon>
        <taxon>Nesidiocoris</taxon>
    </lineage>
</organism>
<evidence type="ECO:0000256" key="1">
    <source>
        <dbReference type="SAM" id="MobiDB-lite"/>
    </source>
</evidence>
<dbReference type="EMBL" id="AP028915">
    <property type="protein sequence ID" value="BES96549.1"/>
    <property type="molecule type" value="Genomic_DNA"/>
</dbReference>
<accession>A0ABN7AWI2</accession>
<dbReference type="Proteomes" id="UP001307889">
    <property type="component" value="Chromosome 7"/>
</dbReference>
<keyword evidence="3" id="KW-1185">Reference proteome</keyword>
<protein>
    <submittedName>
        <fullName evidence="2">Uncharacterized protein</fullName>
    </submittedName>
</protein>